<dbReference type="EMBL" id="ML143469">
    <property type="protein sequence ID" value="TBU24967.1"/>
    <property type="molecule type" value="Genomic_DNA"/>
</dbReference>
<name>A0A4Q9MEC2_9APHY</name>
<accession>A0A4Q9MEC2</accession>
<keyword evidence="1" id="KW-0812">Transmembrane</keyword>
<keyword evidence="1" id="KW-0472">Membrane</keyword>
<protein>
    <submittedName>
        <fullName evidence="2">Uncharacterized protein</fullName>
    </submittedName>
</protein>
<reference evidence="2" key="1">
    <citation type="submission" date="2019-01" db="EMBL/GenBank/DDBJ databases">
        <title>Draft genome sequences of three monokaryotic isolates of the white-rot basidiomycete fungus Dichomitus squalens.</title>
        <authorList>
            <consortium name="DOE Joint Genome Institute"/>
            <person name="Lopez S.C."/>
            <person name="Andreopoulos B."/>
            <person name="Pangilinan J."/>
            <person name="Lipzen A."/>
            <person name="Riley R."/>
            <person name="Ahrendt S."/>
            <person name="Ng V."/>
            <person name="Barry K."/>
            <person name="Daum C."/>
            <person name="Grigoriev I.V."/>
            <person name="Hilden K.S."/>
            <person name="Makela M.R."/>
            <person name="de Vries R.P."/>
        </authorList>
    </citation>
    <scope>NUCLEOTIDE SEQUENCE [LARGE SCALE GENOMIC DNA]</scope>
    <source>
        <strain evidence="2">OM18370.1</strain>
    </source>
</reference>
<evidence type="ECO:0000256" key="1">
    <source>
        <dbReference type="SAM" id="Phobius"/>
    </source>
</evidence>
<proteinExistence type="predicted"/>
<dbReference type="AlphaFoldDB" id="A0A4Q9MEC2"/>
<evidence type="ECO:0000313" key="2">
    <source>
        <dbReference type="EMBL" id="TBU24967.1"/>
    </source>
</evidence>
<gene>
    <name evidence="2" type="ORF">BD311DRAFT_765479</name>
</gene>
<feature type="transmembrane region" description="Helical" evidence="1">
    <location>
        <begin position="14"/>
        <end position="42"/>
    </location>
</feature>
<sequence>MLHTGSGDSRNENFLVSVCVCLFSFDFGASAVHYVSYTLYLYHIDHAFMCL</sequence>
<keyword evidence="1" id="KW-1133">Transmembrane helix</keyword>
<dbReference type="Proteomes" id="UP000292957">
    <property type="component" value="Unassembled WGS sequence"/>
</dbReference>
<organism evidence="2">
    <name type="scientific">Dichomitus squalens</name>
    <dbReference type="NCBI Taxonomy" id="114155"/>
    <lineage>
        <taxon>Eukaryota</taxon>
        <taxon>Fungi</taxon>
        <taxon>Dikarya</taxon>
        <taxon>Basidiomycota</taxon>
        <taxon>Agaricomycotina</taxon>
        <taxon>Agaricomycetes</taxon>
        <taxon>Polyporales</taxon>
        <taxon>Polyporaceae</taxon>
        <taxon>Dichomitus</taxon>
    </lineage>
</organism>